<proteinExistence type="predicted"/>
<organism evidence="1 2">
    <name type="scientific">Agaricus bisporus var. burnettii (strain JB137-S8 / ATCC MYA-4627 / FGSC 10392)</name>
    <name type="common">White button mushroom</name>
    <dbReference type="NCBI Taxonomy" id="597362"/>
    <lineage>
        <taxon>Eukaryota</taxon>
        <taxon>Fungi</taxon>
        <taxon>Dikarya</taxon>
        <taxon>Basidiomycota</taxon>
        <taxon>Agaricomycotina</taxon>
        <taxon>Agaricomycetes</taxon>
        <taxon>Agaricomycetidae</taxon>
        <taxon>Agaricales</taxon>
        <taxon>Agaricineae</taxon>
        <taxon>Agaricaceae</taxon>
        <taxon>Agaricus</taxon>
    </lineage>
</organism>
<dbReference type="Proteomes" id="UP000008493">
    <property type="component" value="Unassembled WGS sequence"/>
</dbReference>
<sequence>MPMHVGVNNNLLGTMITTTFHTPEIEIHHVRLLLNPLASLAIHPKLSEFMFATSSDCCCSLNKNSSSPIYAVDDEAAGIRSEMLIIEGLTDNPCAHPRYADLCRRLNSIQSLIRFVPPELLSIIFQHACPFPYCVFAQNREESRLFHLVLRSVSNHWYGIVQSTPELWNYVSFSLRWATEKSCEQYLKLCLDNSGGLPLTIDLGRRPEPTGSPACALSPALENMIVRNSHRIRSLGLCYLPIQWVESVLPKMSQLSALDLRWWKWRDVDPNLSLQISSTNLHRLSIFGPSRRVGIELPARSSITHLTFNRIPIDVCMGFLIECQNLVEFHSISPYFPVQDTFPTITQLPLVHKCLIKFTWHLLDSSRLFRWTFFLLKHIHVPALENLTWLNMGNSDHFLNATSFFKRLPKSLKEINFTGMHGEVDNLTHTWLDHTRHDISLNLLRVDGCTESFLDKVFHILFRKPTNSDELILLFPQLTRCEILMRTEDERKQKMSSKIGEDLVQLLEERTGLIDNFVFWTSGYDLDWNKQIWLQLKKIHDSSLSLIIGESGNCVDISAKCNLP</sequence>
<dbReference type="EMBL" id="JH971387">
    <property type="protein sequence ID" value="EKM82245.1"/>
    <property type="molecule type" value="Genomic_DNA"/>
</dbReference>
<keyword evidence="2" id="KW-1185">Reference proteome</keyword>
<dbReference type="OrthoDB" id="3365698at2759"/>
<dbReference type="AlphaFoldDB" id="K5Y2X1"/>
<dbReference type="InParanoid" id="K5Y2X1"/>
<dbReference type="HOGENOM" id="CLU_483079_0_0_1"/>
<dbReference type="RefSeq" id="XP_007327942.1">
    <property type="nucleotide sequence ID" value="XM_007327880.1"/>
</dbReference>
<gene>
    <name evidence="1" type="ORF">AGABI1DRAFT_126576</name>
</gene>
<evidence type="ECO:0008006" key="3">
    <source>
        <dbReference type="Google" id="ProtNLM"/>
    </source>
</evidence>
<dbReference type="GeneID" id="18826530"/>
<evidence type="ECO:0000313" key="2">
    <source>
        <dbReference type="Proteomes" id="UP000008493"/>
    </source>
</evidence>
<accession>K5Y2X1</accession>
<name>K5Y2X1_AGABU</name>
<dbReference type="KEGG" id="abp:AGABI1DRAFT126576"/>
<dbReference type="OMA" id="CEILMRT"/>
<evidence type="ECO:0000313" key="1">
    <source>
        <dbReference type="EMBL" id="EKM82245.1"/>
    </source>
</evidence>
<protein>
    <recommendedName>
        <fullName evidence="3">F-box domain-containing protein</fullName>
    </recommendedName>
</protein>
<reference evidence="2" key="1">
    <citation type="journal article" date="2012" name="Proc. Natl. Acad. Sci. U.S.A.">
        <title>Genome sequence of the button mushroom Agaricus bisporus reveals mechanisms governing adaptation to a humic-rich ecological niche.</title>
        <authorList>
            <person name="Morin E."/>
            <person name="Kohler A."/>
            <person name="Baker A.R."/>
            <person name="Foulongne-Oriol M."/>
            <person name="Lombard V."/>
            <person name="Nagy L.G."/>
            <person name="Ohm R.A."/>
            <person name="Patyshakuliyeva A."/>
            <person name="Brun A."/>
            <person name="Aerts A.L."/>
            <person name="Bailey A.M."/>
            <person name="Billette C."/>
            <person name="Coutinho P.M."/>
            <person name="Deakin G."/>
            <person name="Doddapaneni H."/>
            <person name="Floudas D."/>
            <person name="Grimwood J."/>
            <person name="Hilden K."/>
            <person name="Kuees U."/>
            <person name="LaButti K.M."/>
            <person name="Lapidus A."/>
            <person name="Lindquist E.A."/>
            <person name="Lucas S.M."/>
            <person name="Murat C."/>
            <person name="Riley R.W."/>
            <person name="Salamov A.A."/>
            <person name="Schmutz J."/>
            <person name="Subramanian V."/>
            <person name="Woesten H.A.B."/>
            <person name="Xu J."/>
            <person name="Eastwood D.C."/>
            <person name="Foster G.D."/>
            <person name="Sonnenberg A.S."/>
            <person name="Cullen D."/>
            <person name="de Vries R.P."/>
            <person name="Lundell T."/>
            <person name="Hibbett D.S."/>
            <person name="Henrissat B."/>
            <person name="Burton K.S."/>
            <person name="Kerrigan R.W."/>
            <person name="Challen M.P."/>
            <person name="Grigoriev I.V."/>
            <person name="Martin F."/>
        </authorList>
    </citation>
    <scope>NUCLEOTIDE SEQUENCE [LARGE SCALE GENOMIC DNA]</scope>
    <source>
        <strain evidence="2">JB137-S8 / ATCC MYA-4627 / FGSC 10392</strain>
    </source>
</reference>